<gene>
    <name evidence="3" type="ORF">APUTEX25_003973</name>
</gene>
<dbReference type="Proteomes" id="UP000279271">
    <property type="component" value="Unassembled WGS sequence"/>
</dbReference>
<comment type="function">
    <text evidence="1">Mitochondrial intermembrane chaperone that participates in the import and insertion of some multi-pass transmembrane proteins into the mitochondrial inner membrane. Also required for the transfer of beta-barrel precursors from the TOM complex to the sorting and assembly machinery (SAM complex) of the outer membrane. Acts as a chaperone-like protein that protects the hydrophobic precursors from aggregation and guide them through the mitochondrial intermembrane space.</text>
</comment>
<dbReference type="EMBL" id="QOKY01000195">
    <property type="protein sequence ID" value="RMZ53834.1"/>
    <property type="molecule type" value="Genomic_DNA"/>
</dbReference>
<dbReference type="InterPro" id="IPR035427">
    <property type="entry name" value="Tim10-like_dom_sf"/>
</dbReference>
<dbReference type="Pfam" id="PF02953">
    <property type="entry name" value="zf-Tim10_DDP"/>
    <property type="match status" value="1"/>
</dbReference>
<keyword evidence="1" id="KW-0999">Mitochondrion inner membrane</keyword>
<comment type="subcellular location">
    <subcellularLocation>
        <location evidence="1">Mitochondrion inner membrane</location>
        <topology evidence="1">Peripheral membrane protein</topology>
        <orientation evidence="1">Intermembrane side</orientation>
    </subcellularLocation>
</comment>
<evidence type="ECO:0000256" key="1">
    <source>
        <dbReference type="RuleBase" id="RU367043"/>
    </source>
</evidence>
<accession>A0A3M7KVE3</accession>
<keyword evidence="1" id="KW-0653">Protein transport</keyword>
<sequence>MDSYGSQGASSSAGLNEGHVMESIKQEMAVAFLNEFYQTVRDKCFGTCVTKPSSSLSSSEQQCLARCCDRYAEATQVVTKATLEMNGYQ</sequence>
<keyword evidence="1" id="KW-0143">Chaperone</keyword>
<dbReference type="Gene3D" id="1.10.287.810">
    <property type="entry name" value="Mitochondrial import inner membrane translocase subunit tim13 like domains"/>
    <property type="match status" value="1"/>
</dbReference>
<proteinExistence type="inferred from homology"/>
<feature type="domain" description="Tim10-like" evidence="2">
    <location>
        <begin position="23"/>
        <end position="81"/>
    </location>
</feature>
<dbReference type="InterPro" id="IPR004217">
    <property type="entry name" value="Tim10-like"/>
</dbReference>
<evidence type="ECO:0000313" key="3">
    <source>
        <dbReference type="EMBL" id="RMZ53834.1"/>
    </source>
</evidence>
<keyword evidence="1" id="KW-0472">Membrane</keyword>
<keyword evidence="1" id="KW-0813">Transport</keyword>
<comment type="subunit">
    <text evidence="1">Heterohexamer.</text>
</comment>
<dbReference type="AlphaFoldDB" id="A0A3M7KVE3"/>
<dbReference type="SUPFAM" id="SSF144122">
    <property type="entry name" value="Tim10-like"/>
    <property type="match status" value="1"/>
</dbReference>
<dbReference type="GO" id="GO:0015031">
    <property type="term" value="P:protein transport"/>
    <property type="evidence" value="ECO:0007669"/>
    <property type="project" value="UniProtKB-KW"/>
</dbReference>
<comment type="similarity">
    <text evidence="1">Belongs to the small Tim family.</text>
</comment>
<organism evidence="3 4">
    <name type="scientific">Auxenochlorella protothecoides</name>
    <name type="common">Green microalga</name>
    <name type="synonym">Chlorella protothecoides</name>
    <dbReference type="NCBI Taxonomy" id="3075"/>
    <lineage>
        <taxon>Eukaryota</taxon>
        <taxon>Viridiplantae</taxon>
        <taxon>Chlorophyta</taxon>
        <taxon>core chlorophytes</taxon>
        <taxon>Trebouxiophyceae</taxon>
        <taxon>Chlorellales</taxon>
        <taxon>Chlorellaceae</taxon>
        <taxon>Auxenochlorella</taxon>
    </lineage>
</organism>
<name>A0A3M7KVE3_AUXPR</name>
<keyword evidence="1" id="KW-0496">Mitochondrion</keyword>
<protein>
    <recommendedName>
        <fullName evidence="1">Mitochondrial import inner membrane translocase subunit</fullName>
    </recommendedName>
</protein>
<comment type="caution">
    <text evidence="3">The sequence shown here is derived from an EMBL/GenBank/DDBJ whole genome shotgun (WGS) entry which is preliminary data.</text>
</comment>
<keyword evidence="1" id="KW-0811">Translocation</keyword>
<reference evidence="4" key="1">
    <citation type="journal article" date="2018" name="Algal Res.">
        <title>Characterization of plant carbon substrate utilization by Auxenochlorella protothecoides.</title>
        <authorList>
            <person name="Vogler B.W."/>
            <person name="Starkenburg S.R."/>
            <person name="Sudasinghe N."/>
            <person name="Schambach J.Y."/>
            <person name="Rollin J.A."/>
            <person name="Pattathil S."/>
            <person name="Barry A.N."/>
        </authorList>
    </citation>
    <scope>NUCLEOTIDE SEQUENCE [LARGE SCALE GENOMIC DNA]</scope>
    <source>
        <strain evidence="4">UTEX 25</strain>
    </source>
</reference>
<evidence type="ECO:0000259" key="2">
    <source>
        <dbReference type="Pfam" id="PF02953"/>
    </source>
</evidence>
<keyword evidence="1" id="KW-1015">Disulfide bond</keyword>
<evidence type="ECO:0000313" key="4">
    <source>
        <dbReference type="Proteomes" id="UP000279271"/>
    </source>
</evidence>
<dbReference type="GO" id="GO:0005743">
    <property type="term" value="C:mitochondrial inner membrane"/>
    <property type="evidence" value="ECO:0007669"/>
    <property type="project" value="UniProtKB-SubCell"/>
</dbReference>
<comment type="domain">
    <text evidence="1">The twin CX3C motif contains 4 conserved Cys residues that form 2 disulfide bonds in the mitochondrial intermembrane space.</text>
</comment>